<organism evidence="3 4">
    <name type="scientific">Geotalea uraniireducens</name>
    <dbReference type="NCBI Taxonomy" id="351604"/>
    <lineage>
        <taxon>Bacteria</taxon>
        <taxon>Pseudomonadati</taxon>
        <taxon>Thermodesulfobacteriota</taxon>
        <taxon>Desulfuromonadia</taxon>
        <taxon>Geobacterales</taxon>
        <taxon>Geobacteraceae</taxon>
        <taxon>Geotalea</taxon>
    </lineage>
</organism>
<evidence type="ECO:0000313" key="3">
    <source>
        <dbReference type="EMBL" id="BDV43009.1"/>
    </source>
</evidence>
<sequence length="191" mass="20762">MRYLFPTLSMLLILAAPLQAAELGSLAECTTLVFKEISRTKKWSGKPPIGCPGKVNVEKRAAGVFVTAWVTESGGEGWVMTAFSTAAGYGELVDKKSLARATSDVLARAGRLERCLQSLKSENDPGECRNRATKSYLVGEVTGTEHEQLIWLEDNGRHAVVEYSYGDTSDTPFPPADLFEENGEGGWSLTQ</sequence>
<evidence type="ECO:0000256" key="2">
    <source>
        <dbReference type="SAM" id="SignalP"/>
    </source>
</evidence>
<name>A0ABM8EKD8_9BACT</name>
<proteinExistence type="predicted"/>
<gene>
    <name evidence="3" type="ORF">GURASL_19320</name>
</gene>
<accession>A0ABM8EKD8</accession>
<keyword evidence="4" id="KW-1185">Reference proteome</keyword>
<protein>
    <submittedName>
        <fullName evidence="3">Uncharacterized protein</fullName>
    </submittedName>
</protein>
<reference evidence="3 4" key="1">
    <citation type="submission" date="2022-12" db="EMBL/GenBank/DDBJ databases">
        <title>Polyphasic characterization of Geotalea uranireducens NIT-SL11 newly isolated from a complex of sewage sludge and microbially reduced graphene oxide.</title>
        <authorList>
            <person name="Xie L."/>
            <person name="Yoshida N."/>
            <person name="Meng L."/>
        </authorList>
    </citation>
    <scope>NUCLEOTIDE SEQUENCE [LARGE SCALE GENOMIC DNA]</scope>
    <source>
        <strain evidence="3 4">NIT-SL11</strain>
    </source>
</reference>
<keyword evidence="2" id="KW-0732">Signal</keyword>
<feature type="region of interest" description="Disordered" evidence="1">
    <location>
        <begin position="171"/>
        <end position="191"/>
    </location>
</feature>
<evidence type="ECO:0000313" key="4">
    <source>
        <dbReference type="Proteomes" id="UP001317705"/>
    </source>
</evidence>
<feature type="signal peptide" evidence="2">
    <location>
        <begin position="1"/>
        <end position="20"/>
    </location>
</feature>
<feature type="chain" id="PRO_5045393387" evidence="2">
    <location>
        <begin position="21"/>
        <end position="191"/>
    </location>
</feature>
<dbReference type="RefSeq" id="WP_281999120.1">
    <property type="nucleotide sequence ID" value="NZ_AP027151.1"/>
</dbReference>
<evidence type="ECO:0000256" key="1">
    <source>
        <dbReference type="SAM" id="MobiDB-lite"/>
    </source>
</evidence>
<dbReference type="Proteomes" id="UP001317705">
    <property type="component" value="Chromosome"/>
</dbReference>
<dbReference type="EMBL" id="AP027151">
    <property type="protein sequence ID" value="BDV43009.1"/>
    <property type="molecule type" value="Genomic_DNA"/>
</dbReference>